<organism evidence="2 3">
    <name type="scientific">Pseudomonas emilianonis</name>
    <dbReference type="NCBI Taxonomy" id="2915812"/>
    <lineage>
        <taxon>Bacteria</taxon>
        <taxon>Pseudomonadati</taxon>
        <taxon>Pseudomonadota</taxon>
        <taxon>Gammaproteobacteria</taxon>
        <taxon>Pseudomonadales</taxon>
        <taxon>Pseudomonadaceae</taxon>
        <taxon>Pseudomonas</taxon>
    </lineage>
</organism>
<keyword evidence="1" id="KW-1133">Transmembrane helix</keyword>
<protein>
    <submittedName>
        <fullName evidence="2">Uncharacterized protein</fullName>
    </submittedName>
</protein>
<proteinExistence type="predicted"/>
<reference evidence="2 3" key="1">
    <citation type="submission" date="2022-02" db="EMBL/GenBank/DDBJ databases">
        <title>Comparative genomics of the first Antarctic Pseudomonas spp. capable of biotransforming 2,4,6-Trinitrotoluene.</title>
        <authorList>
            <person name="Cabrera M.A."/>
            <person name="Marquez S.L."/>
            <person name="Perez-Donoso J.M."/>
        </authorList>
    </citation>
    <scope>NUCLEOTIDE SEQUENCE [LARGE SCALE GENOMIC DNA]</scope>
    <source>
        <strain evidence="2 3">TNT11</strain>
    </source>
</reference>
<gene>
    <name evidence="2" type="ORF">L9Z73_29595</name>
</gene>
<comment type="caution">
    <text evidence="2">The sequence shown here is derived from an EMBL/GenBank/DDBJ whole genome shotgun (WGS) entry which is preliminary data.</text>
</comment>
<feature type="transmembrane region" description="Helical" evidence="1">
    <location>
        <begin position="52"/>
        <end position="74"/>
    </location>
</feature>
<sequence length="168" mass="19375">MGATNQRNFLQNLTQAGEPQARLGAFMGASSVSTWERKFMNIDYWLNLPIKFWFSSSVLFVALSINVVGIFLMYRRLDEMEERLNKCSLIIFQKQFWGNSARGRMVRLCAVTAAVAMPGWNIKRGTVDRQQVQDFPRVLKRLLQGKILGEVLFMTSAISNILYKWLTR</sequence>
<dbReference type="EMBL" id="JAKNRV010000580">
    <property type="protein sequence ID" value="MCK1788316.1"/>
    <property type="molecule type" value="Genomic_DNA"/>
</dbReference>
<keyword evidence="1" id="KW-0472">Membrane</keyword>
<name>A0ABT0ERE6_9PSED</name>
<dbReference type="Proteomes" id="UP001317085">
    <property type="component" value="Unassembled WGS sequence"/>
</dbReference>
<evidence type="ECO:0000313" key="3">
    <source>
        <dbReference type="Proteomes" id="UP001317085"/>
    </source>
</evidence>
<accession>A0ABT0ERE6</accession>
<evidence type="ECO:0000313" key="2">
    <source>
        <dbReference type="EMBL" id="MCK1788316.1"/>
    </source>
</evidence>
<keyword evidence="3" id="KW-1185">Reference proteome</keyword>
<keyword evidence="1" id="KW-0812">Transmembrane</keyword>
<evidence type="ECO:0000256" key="1">
    <source>
        <dbReference type="SAM" id="Phobius"/>
    </source>
</evidence>